<feature type="coiled-coil region" evidence="1">
    <location>
        <begin position="218"/>
        <end position="259"/>
    </location>
</feature>
<feature type="compositionally biased region" description="Basic and acidic residues" evidence="2">
    <location>
        <begin position="88"/>
        <end position="113"/>
    </location>
</feature>
<feature type="region of interest" description="Disordered" evidence="2">
    <location>
        <begin position="77"/>
        <end position="113"/>
    </location>
</feature>
<feature type="coiled-coil region" evidence="1">
    <location>
        <begin position="131"/>
        <end position="179"/>
    </location>
</feature>
<feature type="region of interest" description="Disordered" evidence="2">
    <location>
        <begin position="1449"/>
        <end position="1493"/>
    </location>
</feature>
<protein>
    <submittedName>
        <fullName evidence="3">Cnn_1N domain-containing protein</fullName>
    </submittedName>
</protein>
<dbReference type="PANTHER" id="PTHR45615">
    <property type="entry name" value="MYOSIN HEAVY CHAIN, NON-MUSCLE"/>
    <property type="match status" value="1"/>
</dbReference>
<feature type="compositionally biased region" description="Polar residues" evidence="2">
    <location>
        <begin position="1467"/>
        <end position="1481"/>
    </location>
</feature>
<accession>A0A8X6MF18</accession>
<feature type="region of interest" description="Disordered" evidence="2">
    <location>
        <begin position="1934"/>
        <end position="1953"/>
    </location>
</feature>
<feature type="compositionally biased region" description="Basic and acidic residues" evidence="2">
    <location>
        <begin position="1997"/>
        <end position="2006"/>
    </location>
</feature>
<evidence type="ECO:0000256" key="1">
    <source>
        <dbReference type="SAM" id="Coils"/>
    </source>
</evidence>
<feature type="compositionally biased region" description="Basic and acidic residues" evidence="2">
    <location>
        <begin position="46"/>
        <end position="61"/>
    </location>
</feature>
<keyword evidence="1" id="KW-0175">Coiled coil</keyword>
<evidence type="ECO:0000313" key="4">
    <source>
        <dbReference type="Proteomes" id="UP000886998"/>
    </source>
</evidence>
<feature type="region of interest" description="Disordered" evidence="2">
    <location>
        <begin position="1982"/>
        <end position="2016"/>
    </location>
</feature>
<keyword evidence="4" id="KW-1185">Reference proteome</keyword>
<feature type="coiled-coil region" evidence="1">
    <location>
        <begin position="874"/>
        <end position="1071"/>
    </location>
</feature>
<name>A0A8X6MF18_9ARAC</name>
<dbReference type="Proteomes" id="UP000886998">
    <property type="component" value="Unassembled WGS sequence"/>
</dbReference>
<feature type="compositionally biased region" description="Low complexity" evidence="2">
    <location>
        <begin position="1451"/>
        <end position="1461"/>
    </location>
</feature>
<feature type="coiled-coil region" evidence="1">
    <location>
        <begin position="630"/>
        <end position="849"/>
    </location>
</feature>
<dbReference type="OrthoDB" id="10255000at2759"/>
<reference evidence="3" key="1">
    <citation type="submission" date="2020-08" db="EMBL/GenBank/DDBJ databases">
        <title>Multicomponent nature underlies the extraordinary mechanical properties of spider dragline silk.</title>
        <authorList>
            <person name="Kono N."/>
            <person name="Nakamura H."/>
            <person name="Mori M."/>
            <person name="Yoshida Y."/>
            <person name="Ohtoshi R."/>
            <person name="Malay A.D."/>
            <person name="Moran D.A.P."/>
            <person name="Tomita M."/>
            <person name="Numata K."/>
            <person name="Arakawa K."/>
        </authorList>
    </citation>
    <scope>NUCLEOTIDE SEQUENCE</scope>
</reference>
<proteinExistence type="predicted"/>
<dbReference type="EMBL" id="BMAV01025958">
    <property type="protein sequence ID" value="GFS46162.1"/>
    <property type="molecule type" value="Genomic_DNA"/>
</dbReference>
<feature type="coiled-coil region" evidence="1">
    <location>
        <begin position="1096"/>
        <end position="1207"/>
    </location>
</feature>
<feature type="compositionally biased region" description="Low complexity" evidence="2">
    <location>
        <begin position="544"/>
        <end position="555"/>
    </location>
</feature>
<dbReference type="PANTHER" id="PTHR45615:SF63">
    <property type="entry name" value="CHROMOSOME UNDETERMINED SCAFFOLD_10, WHOLE GENOME SHOTGUN SEQUENCE"/>
    <property type="match status" value="1"/>
</dbReference>
<organism evidence="3 4">
    <name type="scientific">Trichonephila inaurata madagascariensis</name>
    <dbReference type="NCBI Taxonomy" id="2747483"/>
    <lineage>
        <taxon>Eukaryota</taxon>
        <taxon>Metazoa</taxon>
        <taxon>Ecdysozoa</taxon>
        <taxon>Arthropoda</taxon>
        <taxon>Chelicerata</taxon>
        <taxon>Arachnida</taxon>
        <taxon>Araneae</taxon>
        <taxon>Araneomorphae</taxon>
        <taxon>Entelegynae</taxon>
        <taxon>Araneoidea</taxon>
        <taxon>Nephilidae</taxon>
        <taxon>Trichonephila</taxon>
        <taxon>Trichonephila inaurata</taxon>
    </lineage>
</organism>
<feature type="compositionally biased region" description="Polar residues" evidence="2">
    <location>
        <begin position="1618"/>
        <end position="1627"/>
    </location>
</feature>
<evidence type="ECO:0000256" key="2">
    <source>
        <dbReference type="SAM" id="MobiDB-lite"/>
    </source>
</evidence>
<feature type="region of interest" description="Disordered" evidence="2">
    <location>
        <begin position="1609"/>
        <end position="1628"/>
    </location>
</feature>
<sequence>MIPKEIRPIVQTAVQAAKENRKMDLVNAIESFKASLSELISSDGNSHCESKETTSKDSMEELQKLAGVSKSLEELTQNKGLSHQRSKLTHDGNKSSDSIHESEKSGKSESREDLDQMLDVVKENESLKLDIAEKSKIIDNMNAACNEFEQKIVLLQSELSDASSKVKDLEIRINEEKGKQISSLPVKDSAIQTAVQWDLMQSKVSDKFLQNAGHSNNLDDLKEEVLTLLLVIEQKDKEMSDFEEKIRSLQSQFDQENKDVSFASLDKDYIRERSELHQRLAHSCAINNELMVHLRNLEVFMEDLLQHKNLDGSSLENISATSGFLSHLKIQREIEQSLELTSVLNDELSICESSKIFDPNDASVSKDFNQSNQPINTSRLSLNKSNIPSVIQGRNNPSQLSLQEPPTNAAGTGTSNNEDLILLLNEKGDPEDVLIRNNHSYMDKNSSTIDNGEQLRRRCWESSTMNYLNIERAVMEHRTEQWCDSKLENPNAIHLYPSSDSDIWSEPDRDVSLQRIGIDLQKSPVSQRSPRRSRFRDKSTDGVSSQKNESSSSFSKLHTWSKRRRNSDTLKSSSICKKCMSHFQPSDTPSKEGKIDSFQKAIDQLSNTCNYQENQLEKAVFELRSKKDIIDSLIKEKQEMLNYIDQLKETNQTVAEQDSESAEKVSKLSMENMKLQNLIRELESRMTHSEGVYNQMKAELEKTKTQLKLLEAKCVEYEDEVAMHSNSKNDYTQKLKEVEKEKTKLLDEIEVLLVEKNELLSIIEAEKLDKQHFVKENQVLENKLEENSKEMSLLIESSKHLELVKNELFKERQTIKELLCEIEAESENKQHFEKENHALKRRLEENSKEVSLLKASSKDFDHVKNELLRERQMVKELICKIEAENENKQHFEEEIHALKIKLEENSKETSLLRASSEDLEHVKNELLRERQMAEELLCKIKAESENKQHFEKENHALKRRLEEYAKEVSLLKASSKDLEHVKNELLRERQMVKELICKIEAENENKQHFEEEIHALKRRLEEYAKEVSLLKASSKDLEHVKNELLRERQMVKELLCKIETENENKQYFEKEIHALKCKLEENSKETSLLRASSKDLEHVKNELLRERQMVKELLCKIEAENENKQYFEKEIHALKCKLEENSKEVSLLKTSNEKLENIKNELLQEKEKSETNLLSSHSMCNELQNDLKKIRERLKDAESKCINYEIELNESLKYKQFIFESLSSVKDEVFANLDSLAYVCKEYLNEDFRNIIDKERPLSIKDKPEKIGKLFDDIFGTCTDFDQMLQFLSEQLSSIQHLKEKSKAIDEENKSEIVKLQKLLDDREKEIHSIEIQNANLQQKIQENKDKESKLKSMQQKLEMAENELNVLNERKTKMEANIKEFQETLRNKEKSLEDLSLKNSASERQLDGFKSEIQKYQNLLNVKDDEITKLQERIFDMQTHINKLFTNKASSSAGQMSSSSKDYSKGNMSSSHLSNTSEVPSISRDSSFSSVSSEKDDNVYKKFEKYSKKIKALQTKLSITEKRIEILEKEKADLREEVLARIQIDKTKTKSSEELEVLSKELLELKETLKTKTSFIKDLKNELFKTCNSLVDKQKEVDELQHKLSAAKKNAEAKLPSSPNELNSRYSDPVHKSVEANIKELKNHKWELIQSILKQQKLFYERKNIHLGHFEKFKNHIEKLRSLQISQSLFKSGSEPLLNTPMVANSFYVEKCDKTLKNLQIELQLDVECLQNLKIFLKRFFIPLVLQNCSCAPTNSKPDDDSHDHKQSNQASSEMKDSKKELKLDLWNSSSVEAMRSGSASSSSDRLISTASVVAHNLESVENALKKVKHILQQFEENNSLVGETPKKTAAKSLLLKMMKEIGSLQDNSEIFHLNSVLKSLGLFDIHIPQSPSKPDMSDRESLLSEETIALSRSGSLSPMSFEENFPSKLFTSGVRQKQESESYGKNESGNKQSLGISQKLALGGSQDSLFLRSHFSSPDLGIESDPNHESSAPEQQEKDFRDGSNRMSKRRLPESSYSFTDTSVNIKEVSSAIGNALHAIGYLQEYELLKKEVQESLVGIKTVLSRTGDGLQHVAKFTSPQKNLEYSTFKAIKDACGNIEVCLQKAIKLVDNFWVAPCPSVKELNMLIQQNQEQQQKLKILHESKQRQERYLEEITEKYKQAERYRENVEKKISKKLVKTKKVIRRAEFKILEKENQDLPSIPKYPFDESACQSRS</sequence>
<feature type="region of interest" description="Disordered" evidence="2">
    <location>
        <begin position="362"/>
        <end position="415"/>
    </location>
</feature>
<feature type="region of interest" description="Disordered" evidence="2">
    <location>
        <begin position="41"/>
        <end position="61"/>
    </location>
</feature>
<comment type="caution">
    <text evidence="3">The sequence shown here is derived from an EMBL/GenBank/DDBJ whole genome shotgun (WGS) entry which is preliminary data.</text>
</comment>
<feature type="coiled-coil region" evidence="1">
    <location>
        <begin position="1313"/>
        <end position="1434"/>
    </location>
</feature>
<feature type="region of interest" description="Disordered" evidence="2">
    <location>
        <begin position="517"/>
        <end position="560"/>
    </location>
</feature>
<evidence type="ECO:0000313" key="3">
    <source>
        <dbReference type="EMBL" id="GFS46162.1"/>
    </source>
</evidence>
<feature type="compositionally biased region" description="Basic and acidic residues" evidence="2">
    <location>
        <begin position="1758"/>
        <end position="1768"/>
    </location>
</feature>
<feature type="coiled-coil region" evidence="1">
    <location>
        <begin position="2126"/>
        <end position="2174"/>
    </location>
</feature>
<gene>
    <name evidence="3" type="primary">NCL1_14748</name>
    <name evidence="3" type="ORF">TNIN_329761</name>
</gene>
<dbReference type="SUPFAM" id="SSF57997">
    <property type="entry name" value="Tropomyosin"/>
    <property type="match status" value="1"/>
</dbReference>
<feature type="region of interest" description="Disordered" evidence="2">
    <location>
        <begin position="1756"/>
        <end position="1781"/>
    </location>
</feature>
<feature type="compositionally biased region" description="Low complexity" evidence="2">
    <location>
        <begin position="1482"/>
        <end position="1493"/>
    </location>
</feature>